<organism evidence="1 2">
    <name type="scientific">Trichuris muris</name>
    <name type="common">Mouse whipworm</name>
    <dbReference type="NCBI Taxonomy" id="70415"/>
    <lineage>
        <taxon>Eukaryota</taxon>
        <taxon>Metazoa</taxon>
        <taxon>Ecdysozoa</taxon>
        <taxon>Nematoda</taxon>
        <taxon>Enoplea</taxon>
        <taxon>Dorylaimia</taxon>
        <taxon>Trichinellida</taxon>
        <taxon>Trichuridae</taxon>
        <taxon>Trichuris</taxon>
    </lineage>
</organism>
<accession>A0A5S6QUZ6</accession>
<reference evidence="2" key="1">
    <citation type="submission" date="2019-12" db="UniProtKB">
        <authorList>
            <consortium name="WormBaseParasite"/>
        </authorList>
    </citation>
    <scope>IDENTIFICATION</scope>
</reference>
<protein>
    <submittedName>
        <fullName evidence="2">Uncharacterized protein</fullName>
    </submittedName>
</protein>
<dbReference type="AlphaFoldDB" id="A0A5S6QUZ6"/>
<proteinExistence type="predicted"/>
<evidence type="ECO:0000313" key="1">
    <source>
        <dbReference type="Proteomes" id="UP000046395"/>
    </source>
</evidence>
<dbReference type="Proteomes" id="UP000046395">
    <property type="component" value="Unassembled WGS sequence"/>
</dbReference>
<dbReference type="WBParaSite" id="TMUE_3000010948.1">
    <property type="protein sequence ID" value="TMUE_3000010948.1"/>
    <property type="gene ID" value="WBGene00301114"/>
</dbReference>
<evidence type="ECO:0000313" key="2">
    <source>
        <dbReference type="WBParaSite" id="TMUE_3000010948.1"/>
    </source>
</evidence>
<keyword evidence="1" id="KW-1185">Reference proteome</keyword>
<name>A0A5S6QUZ6_TRIMR</name>
<sequence>MSHYGRNVVYPPTGNVALSANCTVSAPARIQGVGIQKKFAHLLEESCYSLGYFGCKSSACTWFGRQVAPCKYMSFKQTRLFVKSGHSFPGRSKERPVVILNAMCTGMAALSHAINDLIDVPMV</sequence>